<dbReference type="Proteomes" id="UP000287022">
    <property type="component" value="Unassembled WGS sequence"/>
</dbReference>
<dbReference type="InterPro" id="IPR013078">
    <property type="entry name" value="His_Pase_superF_clade-1"/>
</dbReference>
<gene>
    <name evidence="1" type="primary">sixA</name>
    <name evidence="1" type="ORF">CWI80_01780</name>
</gene>
<evidence type="ECO:0000313" key="1">
    <source>
        <dbReference type="EMBL" id="RUO74115.1"/>
    </source>
</evidence>
<dbReference type="EMBL" id="PIQE01000001">
    <property type="protein sequence ID" value="RUO74115.1"/>
    <property type="molecule type" value="Genomic_DNA"/>
</dbReference>
<protein>
    <submittedName>
        <fullName evidence="1">Phosphohistidine phosphatase SixA</fullName>
    </submittedName>
</protein>
<dbReference type="SUPFAM" id="SSF53254">
    <property type="entry name" value="Phosphoglycerate mutase-like"/>
    <property type="match status" value="1"/>
</dbReference>
<evidence type="ECO:0000313" key="2">
    <source>
        <dbReference type="Proteomes" id="UP000287022"/>
    </source>
</evidence>
<dbReference type="Pfam" id="PF00300">
    <property type="entry name" value="His_Phos_1"/>
    <property type="match status" value="1"/>
</dbReference>
<keyword evidence="2" id="KW-1185">Reference proteome</keyword>
<dbReference type="RefSeq" id="WP_026862018.1">
    <property type="nucleotide sequence ID" value="NZ_JAHVIQ010000001.1"/>
</dbReference>
<dbReference type="CDD" id="cd07067">
    <property type="entry name" value="HP_PGM_like"/>
    <property type="match status" value="1"/>
</dbReference>
<dbReference type="NCBIfam" id="TIGR00249">
    <property type="entry name" value="sixA"/>
    <property type="match status" value="1"/>
</dbReference>
<reference evidence="2" key="1">
    <citation type="journal article" date="2018" name="Front. Microbiol.">
        <title>Genome-Based Analysis Reveals the Taxonomy and Diversity of the Family Idiomarinaceae.</title>
        <authorList>
            <person name="Liu Y."/>
            <person name="Lai Q."/>
            <person name="Shao Z."/>
        </authorList>
    </citation>
    <scope>NUCLEOTIDE SEQUENCE [LARGE SCALE GENOMIC DNA]</scope>
    <source>
        <strain evidence="2">c121</strain>
    </source>
</reference>
<dbReference type="InterPro" id="IPR004449">
    <property type="entry name" value="SixA"/>
</dbReference>
<name>A0A432Z896_9GAMM</name>
<dbReference type="SMART" id="SM00855">
    <property type="entry name" value="PGAM"/>
    <property type="match status" value="1"/>
</dbReference>
<dbReference type="GO" id="GO:0005737">
    <property type="term" value="C:cytoplasm"/>
    <property type="evidence" value="ECO:0007669"/>
    <property type="project" value="InterPro"/>
</dbReference>
<comment type="caution">
    <text evidence="1">The sequence shown here is derived from an EMBL/GenBank/DDBJ whole genome shotgun (WGS) entry which is preliminary data.</text>
</comment>
<sequence length="170" mass="18771">MKQQVKLYVIRHGEAMPAQALQGDAIRPLTPFGEQEVMVNAQWLAHYLNAQAHPALDLLLVSPLVRARQTASVLTSVVQTKHEQVCTDITPEGNAEQFADWLFAELQHLGSQVKQVAIVSHMPFVSFLVAALDKAATPIMFPTAGIAELTLQPEDWQGHFERMAVAEPPQ</sequence>
<accession>A0A432Z896</accession>
<dbReference type="GO" id="GO:0101006">
    <property type="term" value="F:protein histidine phosphatase activity"/>
    <property type="evidence" value="ECO:0007669"/>
    <property type="project" value="InterPro"/>
</dbReference>
<dbReference type="STRING" id="1122124.GCA_000423165_01042"/>
<dbReference type="InterPro" id="IPR029033">
    <property type="entry name" value="His_PPase_superfam"/>
</dbReference>
<dbReference type="AlphaFoldDB" id="A0A432Z896"/>
<organism evidence="1 2">
    <name type="scientific">Pseudidiomarina sediminum</name>
    <dbReference type="NCBI Taxonomy" id="431675"/>
    <lineage>
        <taxon>Bacteria</taxon>
        <taxon>Pseudomonadati</taxon>
        <taxon>Pseudomonadota</taxon>
        <taxon>Gammaproteobacteria</taxon>
        <taxon>Alteromonadales</taxon>
        <taxon>Idiomarinaceae</taxon>
        <taxon>Pseudidiomarina</taxon>
    </lineage>
</organism>
<dbReference type="Gene3D" id="3.40.50.1240">
    <property type="entry name" value="Phosphoglycerate mutase-like"/>
    <property type="match status" value="1"/>
</dbReference>
<proteinExistence type="predicted"/>